<comment type="caution">
    <text evidence="1">The sequence shown here is derived from an EMBL/GenBank/DDBJ whole genome shotgun (WGS) entry which is preliminary data.</text>
</comment>
<evidence type="ECO:0000313" key="2">
    <source>
        <dbReference type="Proteomes" id="UP000805193"/>
    </source>
</evidence>
<evidence type="ECO:0000313" key="1">
    <source>
        <dbReference type="EMBL" id="KAG0417542.1"/>
    </source>
</evidence>
<proteinExistence type="predicted"/>
<sequence>MTHIETIDFNTKFIGAEVLPGLLHFSKHALFPEMLTRRLKRIGSLTEKYVSYKQWLAGFYVSRHEPCTYSDYLTSLT</sequence>
<organism evidence="1 2">
    <name type="scientific">Ixodes persulcatus</name>
    <name type="common">Taiga tick</name>
    <dbReference type="NCBI Taxonomy" id="34615"/>
    <lineage>
        <taxon>Eukaryota</taxon>
        <taxon>Metazoa</taxon>
        <taxon>Ecdysozoa</taxon>
        <taxon>Arthropoda</taxon>
        <taxon>Chelicerata</taxon>
        <taxon>Arachnida</taxon>
        <taxon>Acari</taxon>
        <taxon>Parasitiformes</taxon>
        <taxon>Ixodida</taxon>
        <taxon>Ixodoidea</taxon>
        <taxon>Ixodidae</taxon>
        <taxon>Ixodinae</taxon>
        <taxon>Ixodes</taxon>
    </lineage>
</organism>
<protein>
    <submittedName>
        <fullName evidence="1">Uncharacterized protein</fullName>
    </submittedName>
</protein>
<dbReference type="EMBL" id="JABSTQ010010832">
    <property type="protein sequence ID" value="KAG0417542.1"/>
    <property type="molecule type" value="Genomic_DNA"/>
</dbReference>
<accession>A0AC60PCQ6</accession>
<name>A0AC60PCQ6_IXOPE</name>
<gene>
    <name evidence="1" type="ORF">HPB47_005532</name>
</gene>
<dbReference type="Proteomes" id="UP000805193">
    <property type="component" value="Unassembled WGS sequence"/>
</dbReference>
<keyword evidence="2" id="KW-1185">Reference proteome</keyword>
<reference evidence="1 2" key="1">
    <citation type="journal article" date="2020" name="Cell">
        <title>Large-Scale Comparative Analyses of Tick Genomes Elucidate Their Genetic Diversity and Vector Capacities.</title>
        <authorList>
            <consortium name="Tick Genome and Microbiome Consortium (TIGMIC)"/>
            <person name="Jia N."/>
            <person name="Wang J."/>
            <person name="Shi W."/>
            <person name="Du L."/>
            <person name="Sun Y."/>
            <person name="Zhan W."/>
            <person name="Jiang J.F."/>
            <person name="Wang Q."/>
            <person name="Zhang B."/>
            <person name="Ji P."/>
            <person name="Bell-Sakyi L."/>
            <person name="Cui X.M."/>
            <person name="Yuan T.T."/>
            <person name="Jiang B.G."/>
            <person name="Yang W.F."/>
            <person name="Lam T.T."/>
            <person name="Chang Q.C."/>
            <person name="Ding S.J."/>
            <person name="Wang X.J."/>
            <person name="Zhu J.G."/>
            <person name="Ruan X.D."/>
            <person name="Zhao L."/>
            <person name="Wei J.T."/>
            <person name="Ye R.Z."/>
            <person name="Que T.C."/>
            <person name="Du C.H."/>
            <person name="Zhou Y.H."/>
            <person name="Cheng J.X."/>
            <person name="Dai P.F."/>
            <person name="Guo W.B."/>
            <person name="Han X.H."/>
            <person name="Huang E.J."/>
            <person name="Li L.F."/>
            <person name="Wei W."/>
            <person name="Gao Y.C."/>
            <person name="Liu J.Z."/>
            <person name="Shao H.Z."/>
            <person name="Wang X."/>
            <person name="Wang C.C."/>
            <person name="Yang T.C."/>
            <person name="Huo Q.B."/>
            <person name="Li W."/>
            <person name="Chen H.Y."/>
            <person name="Chen S.E."/>
            <person name="Zhou L.G."/>
            <person name="Ni X.B."/>
            <person name="Tian J.H."/>
            <person name="Sheng Y."/>
            <person name="Liu T."/>
            <person name="Pan Y.S."/>
            <person name="Xia L.Y."/>
            <person name="Li J."/>
            <person name="Zhao F."/>
            <person name="Cao W.C."/>
        </authorList>
    </citation>
    <scope>NUCLEOTIDE SEQUENCE [LARGE SCALE GENOMIC DNA]</scope>
    <source>
        <strain evidence="1">Iper-2018</strain>
    </source>
</reference>